<gene>
    <name evidence="6" type="ORF">HNR20_005831</name>
</gene>
<evidence type="ECO:0000256" key="3">
    <source>
        <dbReference type="ARBA" id="ARBA00023125"/>
    </source>
</evidence>
<dbReference type="FunFam" id="1.10.10.10:FF:000001">
    <property type="entry name" value="LysR family transcriptional regulator"/>
    <property type="match status" value="1"/>
</dbReference>
<evidence type="ECO:0000313" key="7">
    <source>
        <dbReference type="Proteomes" id="UP000586947"/>
    </source>
</evidence>
<feature type="domain" description="HTH lysR-type" evidence="5">
    <location>
        <begin position="1"/>
        <end position="59"/>
    </location>
</feature>
<dbReference type="GO" id="GO:0003677">
    <property type="term" value="F:DNA binding"/>
    <property type="evidence" value="ECO:0007669"/>
    <property type="project" value="UniProtKB-KW"/>
</dbReference>
<dbReference type="PANTHER" id="PTHR30346">
    <property type="entry name" value="TRANSCRIPTIONAL DUAL REGULATOR HCAR-RELATED"/>
    <property type="match status" value="1"/>
</dbReference>
<dbReference type="GO" id="GO:0032993">
    <property type="term" value="C:protein-DNA complex"/>
    <property type="evidence" value="ECO:0007669"/>
    <property type="project" value="TreeGrafter"/>
</dbReference>
<keyword evidence="3 6" id="KW-0238">DNA-binding</keyword>
<evidence type="ECO:0000256" key="1">
    <source>
        <dbReference type="ARBA" id="ARBA00009437"/>
    </source>
</evidence>
<reference evidence="6 7" key="1">
    <citation type="submission" date="2020-08" db="EMBL/GenBank/DDBJ databases">
        <title>Sequencing the genomes of 1000 actinobacteria strains.</title>
        <authorList>
            <person name="Klenk H.-P."/>
        </authorList>
    </citation>
    <scope>NUCLEOTIDE SEQUENCE [LARGE SCALE GENOMIC DNA]</scope>
    <source>
        <strain evidence="6 7">DSM 103125</strain>
    </source>
</reference>
<dbReference type="Pfam" id="PF00126">
    <property type="entry name" value="HTH_1"/>
    <property type="match status" value="1"/>
</dbReference>
<dbReference type="Gene3D" id="1.10.10.10">
    <property type="entry name" value="Winged helix-like DNA-binding domain superfamily/Winged helix DNA-binding domain"/>
    <property type="match status" value="1"/>
</dbReference>
<dbReference type="InterPro" id="IPR036390">
    <property type="entry name" value="WH_DNA-bd_sf"/>
</dbReference>
<comment type="caution">
    <text evidence="6">The sequence shown here is derived from an EMBL/GenBank/DDBJ whole genome shotgun (WGS) entry which is preliminary data.</text>
</comment>
<protein>
    <submittedName>
        <fullName evidence="6">DNA-binding transcriptional LysR family regulator</fullName>
    </submittedName>
</protein>
<dbReference type="Proteomes" id="UP000586947">
    <property type="component" value="Unassembled WGS sequence"/>
</dbReference>
<dbReference type="PANTHER" id="PTHR30346:SF28">
    <property type="entry name" value="HTH-TYPE TRANSCRIPTIONAL REGULATOR CYNR"/>
    <property type="match status" value="1"/>
</dbReference>
<dbReference type="RefSeq" id="WP_184186583.1">
    <property type="nucleotide sequence ID" value="NZ_BMNF01000004.1"/>
</dbReference>
<keyword evidence="4" id="KW-0804">Transcription</keyword>
<sequence>MDLVAACQAFVAVAEYGSFTTGAAAARIPQPVASRRVAALEEHFGARLLERTSRSVTLTTFGRDMLPSARRLVELAETMEHDAVQAQRRPFRLAVPAVCTPPRLVRLVVEGRRSGVHLDPHPAGPGERAELSRTLAARAAIVAVTPDSGAWRIPLGLASTADPQVPVIYLETLRAGRVDNHQQRRRVWIQPEDDVPHVRDRVTRLRDALGLQPAQVTVATSLVAAAASVIDSSDLLLCAEDQAGELGLHWRPIGEVKLVRGYDISATLGEDRRQLRTQLHAAIGRCLGAVNDDGGQA</sequence>
<keyword evidence="2" id="KW-0805">Transcription regulation</keyword>
<organism evidence="6 7">
    <name type="scientific">Micromonospora parathelypteridis</name>
    <dbReference type="NCBI Taxonomy" id="1839617"/>
    <lineage>
        <taxon>Bacteria</taxon>
        <taxon>Bacillati</taxon>
        <taxon>Actinomycetota</taxon>
        <taxon>Actinomycetes</taxon>
        <taxon>Micromonosporales</taxon>
        <taxon>Micromonosporaceae</taxon>
        <taxon>Micromonospora</taxon>
    </lineage>
</organism>
<comment type="similarity">
    <text evidence="1">Belongs to the LysR transcriptional regulatory family.</text>
</comment>
<dbReference type="SUPFAM" id="SSF46785">
    <property type="entry name" value="Winged helix' DNA-binding domain"/>
    <property type="match status" value="1"/>
</dbReference>
<evidence type="ECO:0000259" key="5">
    <source>
        <dbReference type="PROSITE" id="PS50931"/>
    </source>
</evidence>
<dbReference type="PROSITE" id="PS50931">
    <property type="entry name" value="HTH_LYSR"/>
    <property type="match status" value="1"/>
</dbReference>
<dbReference type="AlphaFoldDB" id="A0A840VZC3"/>
<evidence type="ECO:0000256" key="4">
    <source>
        <dbReference type="ARBA" id="ARBA00023163"/>
    </source>
</evidence>
<keyword evidence="7" id="KW-1185">Reference proteome</keyword>
<evidence type="ECO:0000256" key="2">
    <source>
        <dbReference type="ARBA" id="ARBA00023015"/>
    </source>
</evidence>
<dbReference type="EMBL" id="JACHDP010000001">
    <property type="protein sequence ID" value="MBB5481326.1"/>
    <property type="molecule type" value="Genomic_DNA"/>
</dbReference>
<accession>A0A840VZC3</accession>
<dbReference type="InterPro" id="IPR036388">
    <property type="entry name" value="WH-like_DNA-bd_sf"/>
</dbReference>
<name>A0A840VZC3_9ACTN</name>
<evidence type="ECO:0000313" key="6">
    <source>
        <dbReference type="EMBL" id="MBB5481326.1"/>
    </source>
</evidence>
<proteinExistence type="inferred from homology"/>
<dbReference type="GO" id="GO:0003700">
    <property type="term" value="F:DNA-binding transcription factor activity"/>
    <property type="evidence" value="ECO:0007669"/>
    <property type="project" value="InterPro"/>
</dbReference>
<dbReference type="InterPro" id="IPR000847">
    <property type="entry name" value="LysR_HTH_N"/>
</dbReference>